<evidence type="ECO:0000313" key="1">
    <source>
        <dbReference type="EMBL" id="KAH3854620.1"/>
    </source>
</evidence>
<organism evidence="1 2">
    <name type="scientific">Dreissena polymorpha</name>
    <name type="common">Zebra mussel</name>
    <name type="synonym">Mytilus polymorpha</name>
    <dbReference type="NCBI Taxonomy" id="45954"/>
    <lineage>
        <taxon>Eukaryota</taxon>
        <taxon>Metazoa</taxon>
        <taxon>Spiralia</taxon>
        <taxon>Lophotrochozoa</taxon>
        <taxon>Mollusca</taxon>
        <taxon>Bivalvia</taxon>
        <taxon>Autobranchia</taxon>
        <taxon>Heteroconchia</taxon>
        <taxon>Euheterodonta</taxon>
        <taxon>Imparidentia</taxon>
        <taxon>Neoheterodontei</taxon>
        <taxon>Myida</taxon>
        <taxon>Dreissenoidea</taxon>
        <taxon>Dreissenidae</taxon>
        <taxon>Dreissena</taxon>
    </lineage>
</organism>
<feature type="non-terminal residue" evidence="1">
    <location>
        <position position="73"/>
    </location>
</feature>
<accession>A0A9D4LAS7</accession>
<name>A0A9D4LAS7_DREPO</name>
<comment type="caution">
    <text evidence="1">The sequence shown here is derived from an EMBL/GenBank/DDBJ whole genome shotgun (WGS) entry which is preliminary data.</text>
</comment>
<keyword evidence="2" id="KW-1185">Reference proteome</keyword>
<dbReference type="Proteomes" id="UP000828390">
    <property type="component" value="Unassembled WGS sequence"/>
</dbReference>
<evidence type="ECO:0000313" key="2">
    <source>
        <dbReference type="Proteomes" id="UP000828390"/>
    </source>
</evidence>
<reference evidence="1" key="2">
    <citation type="submission" date="2020-11" db="EMBL/GenBank/DDBJ databases">
        <authorList>
            <person name="McCartney M.A."/>
            <person name="Auch B."/>
            <person name="Kono T."/>
            <person name="Mallez S."/>
            <person name="Becker A."/>
            <person name="Gohl D.M."/>
            <person name="Silverstein K.A.T."/>
            <person name="Koren S."/>
            <person name="Bechman K.B."/>
            <person name="Herman A."/>
            <person name="Abrahante J.E."/>
            <person name="Garbe J."/>
        </authorList>
    </citation>
    <scope>NUCLEOTIDE SEQUENCE</scope>
    <source>
        <strain evidence="1">Duluth1</strain>
        <tissue evidence="1">Whole animal</tissue>
    </source>
</reference>
<reference evidence="1" key="1">
    <citation type="journal article" date="2019" name="bioRxiv">
        <title>The Genome of the Zebra Mussel, Dreissena polymorpha: A Resource for Invasive Species Research.</title>
        <authorList>
            <person name="McCartney M.A."/>
            <person name="Auch B."/>
            <person name="Kono T."/>
            <person name="Mallez S."/>
            <person name="Zhang Y."/>
            <person name="Obille A."/>
            <person name="Becker A."/>
            <person name="Abrahante J.E."/>
            <person name="Garbe J."/>
            <person name="Badalamenti J.P."/>
            <person name="Herman A."/>
            <person name="Mangelson H."/>
            <person name="Liachko I."/>
            <person name="Sullivan S."/>
            <person name="Sone E.D."/>
            <person name="Koren S."/>
            <person name="Silverstein K.A.T."/>
            <person name="Beckman K.B."/>
            <person name="Gohl D.M."/>
        </authorList>
    </citation>
    <scope>NUCLEOTIDE SEQUENCE</scope>
    <source>
        <strain evidence="1">Duluth1</strain>
        <tissue evidence="1">Whole animal</tissue>
    </source>
</reference>
<protein>
    <submittedName>
        <fullName evidence="1">Uncharacterized protein</fullName>
    </submittedName>
</protein>
<sequence>QMSMAQQIIIAVQRLPDLDGLSGRIADRRDVTMGDYENFQSIPFVYKTSRKTVYKLLDERDFGDEQADKDILV</sequence>
<feature type="non-terminal residue" evidence="1">
    <location>
        <position position="1"/>
    </location>
</feature>
<dbReference type="AlphaFoldDB" id="A0A9D4LAS7"/>
<proteinExistence type="predicted"/>
<dbReference type="EMBL" id="JAIWYP010000003">
    <property type="protein sequence ID" value="KAH3854620.1"/>
    <property type="molecule type" value="Genomic_DNA"/>
</dbReference>
<gene>
    <name evidence="1" type="ORF">DPMN_097165</name>
</gene>